<organism evidence="2">
    <name type="scientific">Haptolina brevifila</name>
    <dbReference type="NCBI Taxonomy" id="156173"/>
    <lineage>
        <taxon>Eukaryota</taxon>
        <taxon>Haptista</taxon>
        <taxon>Haptophyta</taxon>
        <taxon>Prymnesiophyceae</taxon>
        <taxon>Prymnesiales</taxon>
        <taxon>Prymnesiaceae</taxon>
        <taxon>Haptolina</taxon>
    </lineage>
</organism>
<evidence type="ECO:0000313" key="2">
    <source>
        <dbReference type="EMBL" id="CAD9494524.1"/>
    </source>
</evidence>
<evidence type="ECO:0000256" key="1">
    <source>
        <dbReference type="SAM" id="MobiDB-lite"/>
    </source>
</evidence>
<sequence>MPKKKGKKGKGKVEYLTTPEALAPFDMKANDIVATPLGVECTVHGVMNGSLYLKWPGGIISAATPAPQVTKSKVELETYGYHKRPQSAHIQRSIDDREDALYAHRRYGAPRPKSAALRLPLGPHGVNGTERFAAYKAEVANPGSFAMSSGTQGKGKKPPAKKK</sequence>
<name>A0A7S2HLP3_9EUKA</name>
<proteinExistence type="predicted"/>
<dbReference type="EMBL" id="HBGU01051029">
    <property type="protein sequence ID" value="CAD9494524.1"/>
    <property type="molecule type" value="Transcribed_RNA"/>
</dbReference>
<gene>
    <name evidence="2" type="ORF">CBRE1094_LOCUS27814</name>
</gene>
<protein>
    <submittedName>
        <fullName evidence="2">Uncharacterized protein</fullName>
    </submittedName>
</protein>
<dbReference type="AlphaFoldDB" id="A0A7S2HLP3"/>
<accession>A0A7S2HLP3</accession>
<feature type="compositionally biased region" description="Basic residues" evidence="1">
    <location>
        <begin position="154"/>
        <end position="163"/>
    </location>
</feature>
<feature type="region of interest" description="Disordered" evidence="1">
    <location>
        <begin position="143"/>
        <end position="163"/>
    </location>
</feature>
<reference evidence="2" key="1">
    <citation type="submission" date="2021-01" db="EMBL/GenBank/DDBJ databases">
        <authorList>
            <person name="Corre E."/>
            <person name="Pelletier E."/>
            <person name="Niang G."/>
            <person name="Scheremetjew M."/>
            <person name="Finn R."/>
            <person name="Kale V."/>
            <person name="Holt S."/>
            <person name="Cochrane G."/>
            <person name="Meng A."/>
            <person name="Brown T."/>
            <person name="Cohen L."/>
        </authorList>
    </citation>
    <scope>NUCLEOTIDE SEQUENCE</scope>
    <source>
        <strain evidence="2">UTEX LB 985</strain>
    </source>
</reference>